<dbReference type="Proteomes" id="UP000534286">
    <property type="component" value="Unassembled WGS sequence"/>
</dbReference>
<keyword evidence="2" id="KW-1185">Reference proteome</keyword>
<dbReference type="RefSeq" id="WP_184752281.1">
    <property type="nucleotide sequence ID" value="NZ_BAABEK010000137.1"/>
</dbReference>
<dbReference type="EMBL" id="JACHJU010000001">
    <property type="protein sequence ID" value="MBB4935993.1"/>
    <property type="molecule type" value="Genomic_DNA"/>
</dbReference>
<comment type="caution">
    <text evidence="1">The sequence shown here is derived from an EMBL/GenBank/DDBJ whole genome shotgun (WGS) entry which is preliminary data.</text>
</comment>
<sequence length="147" mass="16543">MANVIAEILDRREISKYLSGVADVEAEWELDEIDTDAEGWIGTGDDGIAINESDSDRCLIKYELWDGPPPPLASWDRTWSGSVHLTSGKVHAVNEYSGNAFYGAEFDLGRGGGIWQVRIHRKSLSHEEFTSNIISFTLLKLQFWMDH</sequence>
<evidence type="ECO:0000313" key="1">
    <source>
        <dbReference type="EMBL" id="MBB4935993.1"/>
    </source>
</evidence>
<proteinExistence type="predicted"/>
<dbReference type="AlphaFoldDB" id="A0A7W7RQX3"/>
<accession>A0A7W7RQX3</accession>
<protein>
    <submittedName>
        <fullName evidence="1">Uncharacterized protein</fullName>
    </submittedName>
</protein>
<reference evidence="1 2" key="1">
    <citation type="submission" date="2020-08" db="EMBL/GenBank/DDBJ databases">
        <title>Sequencing the genomes of 1000 actinobacteria strains.</title>
        <authorList>
            <person name="Klenk H.-P."/>
        </authorList>
    </citation>
    <scope>NUCLEOTIDE SEQUENCE [LARGE SCALE GENOMIC DNA]</scope>
    <source>
        <strain evidence="1 2">DSM 43023</strain>
    </source>
</reference>
<gene>
    <name evidence="1" type="ORF">FHR32_000298</name>
</gene>
<organism evidence="1 2">
    <name type="scientific">Streptosporangium album</name>
    <dbReference type="NCBI Taxonomy" id="47479"/>
    <lineage>
        <taxon>Bacteria</taxon>
        <taxon>Bacillati</taxon>
        <taxon>Actinomycetota</taxon>
        <taxon>Actinomycetes</taxon>
        <taxon>Streptosporangiales</taxon>
        <taxon>Streptosporangiaceae</taxon>
        <taxon>Streptosporangium</taxon>
    </lineage>
</organism>
<evidence type="ECO:0000313" key="2">
    <source>
        <dbReference type="Proteomes" id="UP000534286"/>
    </source>
</evidence>
<name>A0A7W7RQX3_9ACTN</name>